<dbReference type="InterPro" id="IPR036942">
    <property type="entry name" value="Beta-barrel_TonB_sf"/>
</dbReference>
<comment type="caution">
    <text evidence="13">The sequence shown here is derived from an EMBL/GenBank/DDBJ whole genome shotgun (WGS) entry which is preliminary data.</text>
</comment>
<accession>U2E0H6</accession>
<dbReference type="OrthoDB" id="9762903at2"/>
<evidence type="ECO:0000313" key="13">
    <source>
        <dbReference type="EMBL" id="ERI85716.1"/>
    </source>
</evidence>
<dbReference type="InterPro" id="IPR037066">
    <property type="entry name" value="Plug_dom_sf"/>
</dbReference>
<keyword evidence="3 10" id="KW-1134">Transmembrane beta strand</keyword>
<gene>
    <name evidence="13" type="ORF">HMPREF1981_01440</name>
</gene>
<reference evidence="13 14" key="1">
    <citation type="submission" date="2013-08" db="EMBL/GenBank/DDBJ databases">
        <authorList>
            <person name="Weinstock G."/>
            <person name="Sodergren E."/>
            <person name="Wylie T."/>
            <person name="Fulton L."/>
            <person name="Fulton R."/>
            <person name="Fronick C."/>
            <person name="O'Laughlin M."/>
            <person name="Godfrey J."/>
            <person name="Miner T."/>
            <person name="Herter B."/>
            <person name="Appelbaum E."/>
            <person name="Cordes M."/>
            <person name="Lek S."/>
            <person name="Wollam A."/>
            <person name="Pepin K.H."/>
            <person name="Palsikar V.B."/>
            <person name="Mitreva M."/>
            <person name="Wilson R.K."/>
        </authorList>
    </citation>
    <scope>NUCLEOTIDE SEQUENCE [LARGE SCALE GENOMIC DNA]</scope>
    <source>
        <strain evidence="13 14">F0041</strain>
    </source>
</reference>
<evidence type="ECO:0000313" key="14">
    <source>
        <dbReference type="Proteomes" id="UP000016496"/>
    </source>
</evidence>
<keyword evidence="8 13" id="KW-0675">Receptor</keyword>
<dbReference type="Pfam" id="PF00593">
    <property type="entry name" value="TonB_dep_Rec_b-barrel"/>
    <property type="match status" value="1"/>
</dbReference>
<protein>
    <submittedName>
        <fullName evidence="13">TonB-dependent receptor</fullName>
    </submittedName>
</protein>
<comment type="similarity">
    <text evidence="10">Belongs to the TonB-dependent receptor family.</text>
</comment>
<keyword evidence="7 10" id="KW-0472">Membrane</keyword>
<dbReference type="PROSITE" id="PS52016">
    <property type="entry name" value="TONB_DEPENDENT_REC_3"/>
    <property type="match status" value="1"/>
</dbReference>
<dbReference type="Gene3D" id="2.170.130.10">
    <property type="entry name" value="TonB-dependent receptor, plug domain"/>
    <property type="match status" value="1"/>
</dbReference>
<organism evidence="13 14">
    <name type="scientific">Bacteroides pyogenes F0041</name>
    <dbReference type="NCBI Taxonomy" id="1321819"/>
    <lineage>
        <taxon>Bacteria</taxon>
        <taxon>Pseudomonadati</taxon>
        <taxon>Bacteroidota</taxon>
        <taxon>Bacteroidia</taxon>
        <taxon>Bacteroidales</taxon>
        <taxon>Bacteroidaceae</taxon>
        <taxon>Bacteroides</taxon>
    </lineage>
</organism>
<dbReference type="GO" id="GO:0009279">
    <property type="term" value="C:cell outer membrane"/>
    <property type="evidence" value="ECO:0007669"/>
    <property type="project" value="UniProtKB-SubCell"/>
</dbReference>
<dbReference type="PANTHER" id="PTHR30069">
    <property type="entry name" value="TONB-DEPENDENT OUTER MEMBRANE RECEPTOR"/>
    <property type="match status" value="1"/>
</dbReference>
<dbReference type="EMBL" id="AWSV01000079">
    <property type="protein sequence ID" value="ERI85716.1"/>
    <property type="molecule type" value="Genomic_DNA"/>
</dbReference>
<sequence length="705" mass="80884">MNLCKKITPCLVIGLLLIMAGNLFAQTGVNQSKQIPGQLVTSQSDKDSTAMSLQLDELVVYGSLLMKEVIPVQKLSGEQLKNLSSFSVADAIRYFSGVQLKDYGGIGGLKTVNVRSMGTHHVGVFYDGIQLGNAQNGQIDLGKFSLENIEEISLYNGQKSNIFQPGKDFGSSATVYLRSRTPRFVENKRYNLRTSVKGGSFDLINPSVLYEYKINDNLSASINGEYISASGKYKYRYKRVYPNSREVMYDTTAVRKNGDIYSVRFEGGLFGTIPKGYWRVKTYFYDSERGIPGAIVNNKWKNSQRQWDRSFFTQGVFQKSITPKYDILVNAKFAYDYMHYLNPDTTLMLIDNTFKQKEVYASVSNKYSITRNWDAVLSADVQYNTLTSDLDGFVFPKRLTTLVALASAADLGKVKMQGSMLATFVRERIRSGNTTADDNVEAAPDKREFTPAFFVSYKPFKSQNFNIRAFYKHIFRMPTFNDLYYTDIGNIKLKPEYTHQYNVGFRYEKSYEKNIIKHWEFQTDAYYNEVTDKIVAVPKGTGQYRWMMMNLGCVEIRGVDVSASTTIEPLKDLLFNLRLTYTYQKAQDFTNRENPFLQELTYGGQIAYIPWHNGSVVAALTYKSWQMNYSFIYVGERYHSSANILEDYEQPWYTNDMTISKKFTIRKINMRAALEINNIYNQNYEVVLNYPMPGRNYKLSLTLEI</sequence>
<keyword evidence="2 10" id="KW-0813">Transport</keyword>
<dbReference type="InterPro" id="IPR000531">
    <property type="entry name" value="Beta-barrel_TonB"/>
</dbReference>
<dbReference type="GO" id="GO:0044718">
    <property type="term" value="P:siderophore transmembrane transport"/>
    <property type="evidence" value="ECO:0007669"/>
    <property type="project" value="TreeGrafter"/>
</dbReference>
<keyword evidence="5 11" id="KW-0732">Signal</keyword>
<dbReference type="Proteomes" id="UP000016496">
    <property type="component" value="Unassembled WGS sequence"/>
</dbReference>
<evidence type="ECO:0000256" key="6">
    <source>
        <dbReference type="ARBA" id="ARBA00023077"/>
    </source>
</evidence>
<evidence type="ECO:0000256" key="4">
    <source>
        <dbReference type="ARBA" id="ARBA00022692"/>
    </source>
</evidence>
<dbReference type="SUPFAM" id="SSF56935">
    <property type="entry name" value="Porins"/>
    <property type="match status" value="1"/>
</dbReference>
<evidence type="ECO:0000256" key="5">
    <source>
        <dbReference type="ARBA" id="ARBA00022729"/>
    </source>
</evidence>
<dbReference type="AlphaFoldDB" id="U2E0H6"/>
<keyword evidence="9 10" id="KW-0998">Cell outer membrane</keyword>
<feature type="signal peptide" evidence="11">
    <location>
        <begin position="1"/>
        <end position="25"/>
    </location>
</feature>
<dbReference type="GO" id="GO:0015344">
    <property type="term" value="F:siderophore uptake transmembrane transporter activity"/>
    <property type="evidence" value="ECO:0007669"/>
    <property type="project" value="TreeGrafter"/>
</dbReference>
<feature type="domain" description="TonB-dependent receptor-like beta-barrel" evidence="12">
    <location>
        <begin position="164"/>
        <end position="679"/>
    </location>
</feature>
<dbReference type="InterPro" id="IPR039426">
    <property type="entry name" value="TonB-dep_rcpt-like"/>
</dbReference>
<evidence type="ECO:0000256" key="11">
    <source>
        <dbReference type="SAM" id="SignalP"/>
    </source>
</evidence>
<proteinExistence type="inferred from homology"/>
<evidence type="ECO:0000256" key="2">
    <source>
        <dbReference type="ARBA" id="ARBA00022448"/>
    </source>
</evidence>
<evidence type="ECO:0000259" key="12">
    <source>
        <dbReference type="Pfam" id="PF00593"/>
    </source>
</evidence>
<comment type="subcellular location">
    <subcellularLocation>
        <location evidence="1 10">Cell outer membrane</location>
        <topology evidence="1 10">Multi-pass membrane protein</topology>
    </subcellularLocation>
</comment>
<evidence type="ECO:0000256" key="8">
    <source>
        <dbReference type="ARBA" id="ARBA00023170"/>
    </source>
</evidence>
<feature type="chain" id="PRO_5004625338" evidence="11">
    <location>
        <begin position="26"/>
        <end position="705"/>
    </location>
</feature>
<dbReference type="HOGENOM" id="CLU_026226_0_0_10"/>
<keyword evidence="6" id="KW-0798">TonB box</keyword>
<name>U2E0H6_9BACE</name>
<keyword evidence="4 10" id="KW-0812">Transmembrane</keyword>
<evidence type="ECO:0000256" key="10">
    <source>
        <dbReference type="PROSITE-ProRule" id="PRU01360"/>
    </source>
</evidence>
<evidence type="ECO:0000256" key="3">
    <source>
        <dbReference type="ARBA" id="ARBA00022452"/>
    </source>
</evidence>
<dbReference type="Gene3D" id="2.40.170.20">
    <property type="entry name" value="TonB-dependent receptor, beta-barrel domain"/>
    <property type="match status" value="1"/>
</dbReference>
<evidence type="ECO:0000256" key="7">
    <source>
        <dbReference type="ARBA" id="ARBA00023136"/>
    </source>
</evidence>
<dbReference type="PATRIC" id="fig|1321819.3.peg.1325"/>
<dbReference type="PANTHER" id="PTHR30069:SF29">
    <property type="entry name" value="HEMOGLOBIN AND HEMOGLOBIN-HAPTOGLOBIN-BINDING PROTEIN 1-RELATED"/>
    <property type="match status" value="1"/>
</dbReference>
<evidence type="ECO:0000256" key="9">
    <source>
        <dbReference type="ARBA" id="ARBA00023237"/>
    </source>
</evidence>
<evidence type="ECO:0000256" key="1">
    <source>
        <dbReference type="ARBA" id="ARBA00004571"/>
    </source>
</evidence>